<dbReference type="Gene3D" id="1.20.120.1630">
    <property type="match status" value="1"/>
</dbReference>
<name>A0A0M0JE48_9EUKA</name>
<keyword evidence="7" id="KW-0594">Phospholipid biosynthesis</keyword>
<evidence type="ECO:0000256" key="8">
    <source>
        <dbReference type="ARBA" id="ARBA00023264"/>
    </source>
</evidence>
<keyword evidence="8" id="KW-1208">Phospholipid metabolism</keyword>
<evidence type="ECO:0000256" key="2">
    <source>
        <dbReference type="ARBA" id="ARBA00022516"/>
    </source>
</evidence>
<evidence type="ECO:0000256" key="3">
    <source>
        <dbReference type="ARBA" id="ARBA00022692"/>
    </source>
</evidence>
<evidence type="ECO:0000313" key="11">
    <source>
        <dbReference type="Proteomes" id="UP000037460"/>
    </source>
</evidence>
<dbReference type="AlphaFoldDB" id="A0A0M0JE48"/>
<dbReference type="UniPathway" id="UPA00753"/>
<dbReference type="EMBL" id="JWZX01003044">
    <property type="protein sequence ID" value="KOO24861.1"/>
    <property type="molecule type" value="Genomic_DNA"/>
</dbReference>
<feature type="transmembrane region" description="Helical" evidence="9">
    <location>
        <begin position="58"/>
        <end position="80"/>
    </location>
</feature>
<comment type="subcellular location">
    <subcellularLocation>
        <location evidence="1">Endomembrane system</location>
        <topology evidence="1">Multi-pass membrane protein</topology>
    </subcellularLocation>
</comment>
<proteinExistence type="predicted"/>
<dbReference type="GO" id="GO:0006656">
    <property type="term" value="P:phosphatidylcholine biosynthetic process"/>
    <property type="evidence" value="ECO:0007669"/>
    <property type="project" value="UniProtKB-UniPathway"/>
</dbReference>
<evidence type="ECO:0000256" key="9">
    <source>
        <dbReference type="SAM" id="Phobius"/>
    </source>
</evidence>
<keyword evidence="3 9" id="KW-0812">Transmembrane</keyword>
<reference evidence="11" key="1">
    <citation type="journal article" date="2015" name="PLoS Genet.">
        <title>Genome Sequence and Transcriptome Analyses of Chrysochromulina tobin: Metabolic Tools for Enhanced Algal Fitness in the Prominent Order Prymnesiales (Haptophyceae).</title>
        <authorList>
            <person name="Hovde B.T."/>
            <person name="Deodato C.R."/>
            <person name="Hunsperger H.M."/>
            <person name="Ryken S.A."/>
            <person name="Yost W."/>
            <person name="Jha R.K."/>
            <person name="Patterson J."/>
            <person name="Monnat R.J. Jr."/>
            <person name="Barlow S.B."/>
            <person name="Starkenburg S.R."/>
            <person name="Cattolico R.A."/>
        </authorList>
    </citation>
    <scope>NUCLEOTIDE SEQUENCE</scope>
    <source>
        <strain evidence="11">CCMP291</strain>
    </source>
</reference>
<comment type="caution">
    <text evidence="10">The sequence shown here is derived from an EMBL/GenBank/DDBJ whole genome shotgun (WGS) entry which is preliminary data.</text>
</comment>
<evidence type="ECO:0000256" key="7">
    <source>
        <dbReference type="ARBA" id="ARBA00023209"/>
    </source>
</evidence>
<dbReference type="GO" id="GO:0032259">
    <property type="term" value="P:methylation"/>
    <property type="evidence" value="ECO:0007669"/>
    <property type="project" value="UniProtKB-KW"/>
</dbReference>
<feature type="transmembrane region" description="Helical" evidence="9">
    <location>
        <begin position="147"/>
        <end position="178"/>
    </location>
</feature>
<dbReference type="Pfam" id="PF04191">
    <property type="entry name" value="PEMT"/>
    <property type="match status" value="1"/>
</dbReference>
<dbReference type="Proteomes" id="UP000037460">
    <property type="component" value="Unassembled WGS sequence"/>
</dbReference>
<organism evidence="10 11">
    <name type="scientific">Chrysochromulina tobinii</name>
    <dbReference type="NCBI Taxonomy" id="1460289"/>
    <lineage>
        <taxon>Eukaryota</taxon>
        <taxon>Haptista</taxon>
        <taxon>Haptophyta</taxon>
        <taxon>Prymnesiophyceae</taxon>
        <taxon>Prymnesiales</taxon>
        <taxon>Chrysochromulinaceae</taxon>
        <taxon>Chrysochromulina</taxon>
    </lineage>
</organism>
<dbReference type="GO" id="GO:0005783">
    <property type="term" value="C:endoplasmic reticulum"/>
    <property type="evidence" value="ECO:0007669"/>
    <property type="project" value="TreeGrafter"/>
</dbReference>
<keyword evidence="6 9" id="KW-0472">Membrane</keyword>
<evidence type="ECO:0000313" key="10">
    <source>
        <dbReference type="EMBL" id="KOO24861.1"/>
    </source>
</evidence>
<dbReference type="GO" id="GO:0004671">
    <property type="term" value="F:protein C-terminal S-isoprenylcysteine carboxyl O-methyltransferase activity"/>
    <property type="evidence" value="ECO:0007669"/>
    <property type="project" value="TreeGrafter"/>
</dbReference>
<keyword evidence="11" id="KW-1185">Reference proteome</keyword>
<dbReference type="InterPro" id="IPR007318">
    <property type="entry name" value="Phopholipid_MeTrfase"/>
</dbReference>
<evidence type="ECO:0000256" key="1">
    <source>
        <dbReference type="ARBA" id="ARBA00004127"/>
    </source>
</evidence>
<dbReference type="PANTHER" id="PTHR12714:SF26">
    <property type="entry name" value="ISOPRENYLCYSTEINE CARBOXYLMETHYLTRANSFERASE FAMILY PROTEIN"/>
    <property type="match status" value="1"/>
</dbReference>
<keyword evidence="5" id="KW-0443">Lipid metabolism</keyword>
<dbReference type="PANTHER" id="PTHR12714">
    <property type="entry name" value="PROTEIN-S ISOPRENYLCYSTEINE O-METHYLTRANSFERASE"/>
    <property type="match status" value="1"/>
</dbReference>
<dbReference type="OrthoDB" id="422086at2759"/>
<feature type="transmembrane region" description="Helical" evidence="9">
    <location>
        <begin position="87"/>
        <end position="109"/>
    </location>
</feature>
<gene>
    <name evidence="10" type="ORF">Ctob_003029</name>
</gene>
<evidence type="ECO:0000256" key="5">
    <source>
        <dbReference type="ARBA" id="ARBA00023098"/>
    </source>
</evidence>
<keyword evidence="10" id="KW-0489">Methyltransferase</keyword>
<accession>A0A0M0JE48</accession>
<keyword evidence="10" id="KW-0808">Transferase</keyword>
<keyword evidence="4 9" id="KW-1133">Transmembrane helix</keyword>
<protein>
    <submittedName>
        <fullName evidence="10">Isoprenylcysteine carboxyl methyltransferase</fullName>
    </submittedName>
</protein>
<evidence type="ECO:0000256" key="4">
    <source>
        <dbReference type="ARBA" id="ARBA00022989"/>
    </source>
</evidence>
<keyword evidence="2" id="KW-0444">Lipid biosynthesis</keyword>
<sequence>MFSPTLEPDWSEQDGRPASVPGWIPSIQSLKAPFPASIINMKANITGSKSTRDKVIEGAFVVTEGIAFLMVILGLVPGYLPYNLTRFLGFALMVLGAFYFLAAVALVGARLSFLPSPLKYQDVVGNDGAQSTRLVKNGVYGHCRHPMYFGVLGFCLGWSMVLISVERLFWFAVLYIVLDAKADIEESLLLKGEFAADYEPYVLSKPKFIPGLYLLLTGNTDGDVPLDGEDPSNVSKIAE</sequence>
<evidence type="ECO:0000256" key="6">
    <source>
        <dbReference type="ARBA" id="ARBA00023136"/>
    </source>
</evidence>